<dbReference type="Pfam" id="PF04219">
    <property type="entry name" value="DUF413"/>
    <property type="match status" value="1"/>
</dbReference>
<dbReference type="InterPro" id="IPR007335">
    <property type="entry name" value="DUF413"/>
</dbReference>
<dbReference type="EMBL" id="JWYV01000013">
    <property type="protein sequence ID" value="KKC99159.1"/>
    <property type="molecule type" value="Genomic_DNA"/>
</dbReference>
<sequence>MRNVGKFYDDKNFPRGFNRSGVFTVGEASILESYGKTMRGIHEGLLQPETPEEEQFFAEITGQQEISSDFAKCWVKYLKQTSTKTRSYTLCNSPRKSSANSFEDDSDDGGSDDDMDF</sequence>
<feature type="compositionally biased region" description="Acidic residues" evidence="3">
    <location>
        <begin position="102"/>
        <end position="117"/>
    </location>
</feature>
<evidence type="ECO:0000256" key="1">
    <source>
        <dbReference type="ARBA" id="ARBA00093464"/>
    </source>
</evidence>
<accession>A0A0F5VCG2</accession>
<gene>
    <name evidence="4" type="ORF">KY46_14915</name>
</gene>
<keyword evidence="5" id="KW-1185">Reference proteome</keyword>
<evidence type="ECO:0000313" key="5">
    <source>
        <dbReference type="Proteomes" id="UP000033633"/>
    </source>
</evidence>
<feature type="compositionally biased region" description="Polar residues" evidence="3">
    <location>
        <begin position="89"/>
        <end position="101"/>
    </location>
</feature>
<dbReference type="AlphaFoldDB" id="A0A0F5VCG2"/>
<protein>
    <recommendedName>
        <fullName evidence="2">Macrodomain Ori protein</fullName>
    </recommendedName>
</protein>
<comment type="caution">
    <text evidence="4">The sequence shown here is derived from an EMBL/GenBank/DDBJ whole genome shotgun (WGS) entry which is preliminary data.</text>
</comment>
<dbReference type="OrthoDB" id="6400110at2"/>
<dbReference type="STRING" id="265726.KY46_14915"/>
<reference evidence="4 5" key="1">
    <citation type="submission" date="2014-12" db="EMBL/GenBank/DDBJ databases">
        <title>Mercury Reductase activity and rhizosphere competence traits in the genome of root associated Photobacterium halotolerans MELD1.</title>
        <authorList>
            <person name="Mathew D.C."/>
            <person name="Huang C.-C."/>
        </authorList>
    </citation>
    <scope>NUCLEOTIDE SEQUENCE [LARGE SCALE GENOMIC DNA]</scope>
    <source>
        <strain evidence="4 5">MELD1</strain>
    </source>
</reference>
<feature type="region of interest" description="Disordered" evidence="3">
    <location>
        <begin position="89"/>
        <end position="117"/>
    </location>
</feature>
<evidence type="ECO:0000256" key="3">
    <source>
        <dbReference type="SAM" id="MobiDB-lite"/>
    </source>
</evidence>
<evidence type="ECO:0000313" key="4">
    <source>
        <dbReference type="EMBL" id="KKC99159.1"/>
    </source>
</evidence>
<proteinExistence type="inferred from homology"/>
<comment type="similarity">
    <text evidence="1">Belongs to the MaoP family.</text>
</comment>
<dbReference type="PATRIC" id="fig|265726.11.peg.1235"/>
<name>A0A0F5VCG2_9GAMM</name>
<organism evidence="4 5">
    <name type="scientific">Photobacterium halotolerans</name>
    <dbReference type="NCBI Taxonomy" id="265726"/>
    <lineage>
        <taxon>Bacteria</taxon>
        <taxon>Pseudomonadati</taxon>
        <taxon>Pseudomonadota</taxon>
        <taxon>Gammaproteobacteria</taxon>
        <taxon>Vibrionales</taxon>
        <taxon>Vibrionaceae</taxon>
        <taxon>Photobacterium</taxon>
    </lineage>
</organism>
<dbReference type="Proteomes" id="UP000033633">
    <property type="component" value="Unassembled WGS sequence"/>
</dbReference>
<evidence type="ECO:0000256" key="2">
    <source>
        <dbReference type="ARBA" id="ARBA00093628"/>
    </source>
</evidence>